<keyword evidence="3" id="KW-1185">Reference proteome</keyword>
<keyword evidence="1" id="KW-1133">Transmembrane helix</keyword>
<evidence type="ECO:0000256" key="1">
    <source>
        <dbReference type="SAM" id="Phobius"/>
    </source>
</evidence>
<gene>
    <name evidence="2" type="ORF">FV139_07625</name>
</gene>
<reference evidence="2 3" key="1">
    <citation type="submission" date="2019-08" db="EMBL/GenBank/DDBJ databases">
        <title>Parahaliea maris sp. nov., isolated from the surface seawater.</title>
        <authorList>
            <person name="Liu Y."/>
        </authorList>
    </citation>
    <scope>NUCLEOTIDE SEQUENCE [LARGE SCALE GENOMIC DNA]</scope>
    <source>
        <strain evidence="2 3">HSLHS9</strain>
    </source>
</reference>
<organism evidence="2 3">
    <name type="scientific">Parahaliea maris</name>
    <dbReference type="NCBI Taxonomy" id="2716870"/>
    <lineage>
        <taxon>Bacteria</taxon>
        <taxon>Pseudomonadati</taxon>
        <taxon>Pseudomonadota</taxon>
        <taxon>Gammaproteobacteria</taxon>
        <taxon>Cellvibrionales</taxon>
        <taxon>Halieaceae</taxon>
        <taxon>Parahaliea</taxon>
    </lineage>
</organism>
<evidence type="ECO:0000313" key="3">
    <source>
        <dbReference type="Proteomes" id="UP000321039"/>
    </source>
</evidence>
<evidence type="ECO:0000313" key="2">
    <source>
        <dbReference type="EMBL" id="TXS95729.1"/>
    </source>
</evidence>
<proteinExistence type="predicted"/>
<accession>A0A5C9A6M6</accession>
<dbReference type="EMBL" id="VRZA01000002">
    <property type="protein sequence ID" value="TXS95729.1"/>
    <property type="molecule type" value="Genomic_DNA"/>
</dbReference>
<sequence length="65" mass="7060">MFNRSFIKPATLAIGSLPAVVVAHPGHGGGSALQHDWQHALWLGAAMAAVGWAVWSYRSYRSRSR</sequence>
<comment type="caution">
    <text evidence="2">The sequence shown here is derived from an EMBL/GenBank/DDBJ whole genome shotgun (WGS) entry which is preliminary data.</text>
</comment>
<keyword evidence="1" id="KW-0812">Transmembrane</keyword>
<keyword evidence="1" id="KW-0472">Membrane</keyword>
<dbReference type="AlphaFoldDB" id="A0A5C9A6M6"/>
<dbReference type="RefSeq" id="WP_148067702.1">
    <property type="nucleotide sequence ID" value="NZ_VRZA01000002.1"/>
</dbReference>
<feature type="transmembrane region" description="Helical" evidence="1">
    <location>
        <begin position="39"/>
        <end position="57"/>
    </location>
</feature>
<name>A0A5C9A6M6_9GAMM</name>
<protein>
    <submittedName>
        <fullName evidence="2">Uncharacterized protein</fullName>
    </submittedName>
</protein>
<dbReference type="Proteomes" id="UP000321039">
    <property type="component" value="Unassembled WGS sequence"/>
</dbReference>